<dbReference type="InterPro" id="IPR046175">
    <property type="entry name" value="DUF6177"/>
</dbReference>
<organism evidence="1 2">
    <name type="scientific">Streptomonospora mangrovi</name>
    <dbReference type="NCBI Taxonomy" id="2883123"/>
    <lineage>
        <taxon>Bacteria</taxon>
        <taxon>Bacillati</taxon>
        <taxon>Actinomycetota</taxon>
        <taxon>Actinomycetes</taxon>
        <taxon>Streptosporangiales</taxon>
        <taxon>Nocardiopsidaceae</taxon>
        <taxon>Streptomonospora</taxon>
    </lineage>
</organism>
<gene>
    <name evidence="1" type="ORF">LG943_10315</name>
</gene>
<proteinExistence type="predicted"/>
<dbReference type="RefSeq" id="WP_270071998.1">
    <property type="nucleotide sequence ID" value="NZ_JAJAQC010000014.1"/>
</dbReference>
<sequence length="498" mass="52772">MTHDVVALLENRPTMRGMTAALVSADPNAHVRTSADGTGVELRDGSGRLLAAARGGQRLAGLDEVRRLLGGGDRVVWRGGGGGGGGRVAAQSPMPERPWWVEARGAELGADGTGTGNDTDADTASLVRRFAAALIAQFGGYMWEPKPRLRRDDTLLLGTTDHPALTLATDRVAVAVQDRPVVPLSPWIIDAVTSSGREQRAFHLVTPPGARLTQEMTALFQNRGSRWVVRTSDGSYFDGLYGAPLVWQDGSGFVRDPAPRTGSAVHPQFRRNPDSLVDHLVLDLKLRHADHTDVRVGAEVELLTTALAGSAPALWGIGEPAPLVWDRDRLTELVRGRAPQGSRVVFLGPHSGARPFSGSLRVEPTPEGVRESATLAVAYPAGTRPDLAAVEGVVEELAGNGSLLSFNVHRRRGRPDLTRAAHHTGPLIPIGVALGSAGVQQVGGLERATAAPVAPVRMGPRPAPALWYSLGDGTDPADRRHLKSLISHLRPAKTESAG</sequence>
<keyword evidence="2" id="KW-1185">Reference proteome</keyword>
<name>A0A9X3SDE3_9ACTN</name>
<dbReference type="EMBL" id="JAJAQC010000014">
    <property type="protein sequence ID" value="MDA0564718.1"/>
    <property type="molecule type" value="Genomic_DNA"/>
</dbReference>
<evidence type="ECO:0000313" key="1">
    <source>
        <dbReference type="EMBL" id="MDA0564718.1"/>
    </source>
</evidence>
<comment type="caution">
    <text evidence="1">The sequence shown here is derived from an EMBL/GenBank/DDBJ whole genome shotgun (WGS) entry which is preliminary data.</text>
</comment>
<dbReference type="Pfam" id="PF19674">
    <property type="entry name" value="DUF6177"/>
    <property type="match status" value="1"/>
</dbReference>
<dbReference type="AlphaFoldDB" id="A0A9X3SDE3"/>
<protein>
    <submittedName>
        <fullName evidence="1">DUF6177 family protein</fullName>
    </submittedName>
</protein>
<reference evidence="1" key="1">
    <citation type="submission" date="2021-10" db="EMBL/GenBank/DDBJ databases">
        <title>Streptomonospora sp. nov., isolated from mangrove soil.</title>
        <authorList>
            <person name="Chen X."/>
            <person name="Ge X."/>
            <person name="Liu W."/>
        </authorList>
    </citation>
    <scope>NUCLEOTIDE SEQUENCE</scope>
    <source>
        <strain evidence="1">S1-112</strain>
    </source>
</reference>
<evidence type="ECO:0000313" key="2">
    <source>
        <dbReference type="Proteomes" id="UP001140076"/>
    </source>
</evidence>
<dbReference type="Proteomes" id="UP001140076">
    <property type="component" value="Unassembled WGS sequence"/>
</dbReference>
<accession>A0A9X3SDE3</accession>